<sequence>MVLVEEDVHALDDVRRGLVVVHNGFAGAAECYLWSVGGRVPLWETQAMDRLRRRGLVRIARRRGAPASPVVLTDLGAAAA</sequence>
<gene>
    <name evidence="1" type="ORF">ACFORO_46360</name>
</gene>
<dbReference type="Proteomes" id="UP001595764">
    <property type="component" value="Unassembled WGS sequence"/>
</dbReference>
<reference evidence="2" key="1">
    <citation type="journal article" date="2019" name="Int. J. Syst. Evol. Microbiol.">
        <title>The Global Catalogue of Microorganisms (GCM) 10K type strain sequencing project: providing services to taxonomists for standard genome sequencing and annotation.</title>
        <authorList>
            <consortium name="The Broad Institute Genomics Platform"/>
            <consortium name="The Broad Institute Genome Sequencing Center for Infectious Disease"/>
            <person name="Wu L."/>
            <person name="Ma J."/>
        </authorList>
    </citation>
    <scope>NUCLEOTIDE SEQUENCE [LARGE SCALE GENOMIC DNA]</scope>
    <source>
        <strain evidence="2">CGMCC 4.7682</strain>
    </source>
</reference>
<dbReference type="RefSeq" id="WP_354735189.1">
    <property type="nucleotide sequence ID" value="NZ_JBHMAY010000083.1"/>
</dbReference>
<comment type="caution">
    <text evidence="1">The sequence shown here is derived from an EMBL/GenBank/DDBJ whole genome shotgun (WGS) entry which is preliminary data.</text>
</comment>
<protein>
    <submittedName>
        <fullName evidence="1">Uncharacterized protein</fullName>
    </submittedName>
</protein>
<name>A0ABV7QWW5_9PSEU</name>
<dbReference type="EMBL" id="JBHRWI010000081">
    <property type="protein sequence ID" value="MFC3517653.1"/>
    <property type="molecule type" value="Genomic_DNA"/>
</dbReference>
<keyword evidence="2" id="KW-1185">Reference proteome</keyword>
<proteinExistence type="predicted"/>
<organism evidence="1 2">
    <name type="scientific">Amycolatopsis halotolerans</name>
    <dbReference type="NCBI Taxonomy" id="330083"/>
    <lineage>
        <taxon>Bacteria</taxon>
        <taxon>Bacillati</taxon>
        <taxon>Actinomycetota</taxon>
        <taxon>Actinomycetes</taxon>
        <taxon>Pseudonocardiales</taxon>
        <taxon>Pseudonocardiaceae</taxon>
        <taxon>Amycolatopsis</taxon>
    </lineage>
</organism>
<evidence type="ECO:0000313" key="2">
    <source>
        <dbReference type="Proteomes" id="UP001595764"/>
    </source>
</evidence>
<evidence type="ECO:0000313" key="1">
    <source>
        <dbReference type="EMBL" id="MFC3517653.1"/>
    </source>
</evidence>
<accession>A0ABV7QWW5</accession>